<comment type="similarity">
    <text evidence="1 7">Belongs to the universal ribosomal protein uL18 family.</text>
</comment>
<dbReference type="InterPro" id="IPR004389">
    <property type="entry name" value="Ribosomal_uL18_bac-type"/>
</dbReference>
<dbReference type="HAMAP" id="MF_01337_B">
    <property type="entry name" value="Ribosomal_uL18_B"/>
    <property type="match status" value="1"/>
</dbReference>
<dbReference type="GO" id="GO:0008097">
    <property type="term" value="F:5S rRNA binding"/>
    <property type="evidence" value="ECO:0007669"/>
    <property type="project" value="TreeGrafter"/>
</dbReference>
<name>A0A1I2K1Q0_9GAMM</name>
<proteinExistence type="inferred from homology"/>
<protein>
    <recommendedName>
        <fullName evidence="6 7">Large ribosomal subunit protein uL18</fullName>
    </recommendedName>
</protein>
<evidence type="ECO:0000256" key="4">
    <source>
        <dbReference type="ARBA" id="ARBA00022980"/>
    </source>
</evidence>
<dbReference type="RefSeq" id="WP_091534899.1">
    <property type="nucleotide sequence ID" value="NZ_FOOC01000011.1"/>
</dbReference>
<reference evidence="8 9" key="1">
    <citation type="submission" date="2016-10" db="EMBL/GenBank/DDBJ databases">
        <authorList>
            <person name="de Groot N.N."/>
        </authorList>
    </citation>
    <scope>NUCLEOTIDE SEQUENCE [LARGE SCALE GENOMIC DNA]</scope>
    <source>
        <strain evidence="8 9">DSM 23609</strain>
    </source>
</reference>
<keyword evidence="2 7" id="KW-0699">rRNA-binding</keyword>
<sequence>MKDKKLTRLRRARRTRAHIRKLGVHRLAVHRTPKHIYAQIIAPDASRTLVSASTVEKALVAGLKSTGNIEAAKKIGAAIAERAKAQGITKVAFDRAGFKYHGRVKALADAAREAGLEF</sequence>
<dbReference type="PANTHER" id="PTHR12899">
    <property type="entry name" value="39S RIBOSOMAL PROTEIN L18, MITOCHONDRIAL"/>
    <property type="match status" value="1"/>
</dbReference>
<accession>A0A1I2K1Q0</accession>
<organism evidence="8 9">
    <name type="scientific">Fontimonas thermophila</name>
    <dbReference type="NCBI Taxonomy" id="1076937"/>
    <lineage>
        <taxon>Bacteria</taxon>
        <taxon>Pseudomonadati</taxon>
        <taxon>Pseudomonadota</taxon>
        <taxon>Gammaproteobacteria</taxon>
        <taxon>Nevskiales</taxon>
        <taxon>Nevskiaceae</taxon>
        <taxon>Fontimonas</taxon>
    </lineage>
</organism>
<dbReference type="Pfam" id="PF00861">
    <property type="entry name" value="Ribosomal_L18p"/>
    <property type="match status" value="1"/>
</dbReference>
<comment type="subunit">
    <text evidence="7">Part of the 50S ribosomal subunit; part of the 5S rRNA/L5/L18/L25 subcomplex. Contacts the 5S and 23S rRNAs.</text>
</comment>
<dbReference type="SUPFAM" id="SSF53137">
    <property type="entry name" value="Translational machinery components"/>
    <property type="match status" value="1"/>
</dbReference>
<comment type="function">
    <text evidence="7">This is one of the proteins that bind and probably mediate the attachment of the 5S RNA into the large ribosomal subunit, where it forms part of the central protuberance.</text>
</comment>
<dbReference type="InterPro" id="IPR005484">
    <property type="entry name" value="Ribosomal_uL18_bac/plant/anim"/>
</dbReference>
<dbReference type="GO" id="GO:0006412">
    <property type="term" value="P:translation"/>
    <property type="evidence" value="ECO:0007669"/>
    <property type="project" value="UniProtKB-UniRule"/>
</dbReference>
<dbReference type="NCBIfam" id="TIGR00060">
    <property type="entry name" value="L18_bact"/>
    <property type="match status" value="1"/>
</dbReference>
<evidence type="ECO:0000256" key="1">
    <source>
        <dbReference type="ARBA" id="ARBA00007116"/>
    </source>
</evidence>
<evidence type="ECO:0000256" key="7">
    <source>
        <dbReference type="HAMAP-Rule" id="MF_01337"/>
    </source>
</evidence>
<dbReference type="AlphaFoldDB" id="A0A1I2K1Q0"/>
<evidence type="ECO:0000313" key="8">
    <source>
        <dbReference type="EMBL" id="SFF60100.1"/>
    </source>
</evidence>
<dbReference type="Gene3D" id="3.30.420.100">
    <property type="match status" value="1"/>
</dbReference>
<dbReference type="PANTHER" id="PTHR12899:SF3">
    <property type="entry name" value="LARGE RIBOSOMAL SUBUNIT PROTEIN UL18M"/>
    <property type="match status" value="1"/>
</dbReference>
<dbReference type="OrthoDB" id="9810939at2"/>
<dbReference type="EMBL" id="FOOC01000011">
    <property type="protein sequence ID" value="SFF60100.1"/>
    <property type="molecule type" value="Genomic_DNA"/>
</dbReference>
<dbReference type="CDD" id="cd00432">
    <property type="entry name" value="Ribosomal_L18_L5e"/>
    <property type="match status" value="1"/>
</dbReference>
<dbReference type="GO" id="GO:0003735">
    <property type="term" value="F:structural constituent of ribosome"/>
    <property type="evidence" value="ECO:0007669"/>
    <property type="project" value="InterPro"/>
</dbReference>
<evidence type="ECO:0000256" key="3">
    <source>
        <dbReference type="ARBA" id="ARBA00022884"/>
    </source>
</evidence>
<keyword evidence="4 7" id="KW-0689">Ribosomal protein</keyword>
<keyword evidence="3 7" id="KW-0694">RNA-binding</keyword>
<evidence type="ECO:0000256" key="2">
    <source>
        <dbReference type="ARBA" id="ARBA00022730"/>
    </source>
</evidence>
<keyword evidence="5 7" id="KW-0687">Ribonucleoprotein</keyword>
<dbReference type="InterPro" id="IPR057268">
    <property type="entry name" value="Ribosomal_L18"/>
</dbReference>
<evidence type="ECO:0000256" key="6">
    <source>
        <dbReference type="ARBA" id="ARBA00035197"/>
    </source>
</evidence>
<dbReference type="FunFam" id="3.30.420.100:FF:000001">
    <property type="entry name" value="50S ribosomal protein L18"/>
    <property type="match status" value="1"/>
</dbReference>
<evidence type="ECO:0000313" key="9">
    <source>
        <dbReference type="Proteomes" id="UP000199771"/>
    </source>
</evidence>
<evidence type="ECO:0000256" key="5">
    <source>
        <dbReference type="ARBA" id="ARBA00023274"/>
    </source>
</evidence>
<dbReference type="GO" id="GO:0022625">
    <property type="term" value="C:cytosolic large ribosomal subunit"/>
    <property type="evidence" value="ECO:0007669"/>
    <property type="project" value="TreeGrafter"/>
</dbReference>
<keyword evidence="9" id="KW-1185">Reference proteome</keyword>
<dbReference type="STRING" id="1076937.SAMN04488120_11172"/>
<gene>
    <name evidence="7" type="primary">rplR</name>
    <name evidence="8" type="ORF">SAMN04488120_11172</name>
</gene>
<dbReference type="Proteomes" id="UP000199771">
    <property type="component" value="Unassembled WGS sequence"/>
</dbReference>